<dbReference type="AlphaFoldDB" id="A0A7S2WX22"/>
<dbReference type="PANTHER" id="PTHR33768">
    <property type="entry name" value="MIP11318P"/>
    <property type="match status" value="1"/>
</dbReference>
<dbReference type="InterPro" id="IPR029488">
    <property type="entry name" value="Hmw/CFAP97"/>
</dbReference>
<dbReference type="Pfam" id="PF13879">
    <property type="entry name" value="Hmw_CFAP97"/>
    <property type="match status" value="1"/>
</dbReference>
<sequence>MDRFRKVMPMGNKACYDRHVKKNQERHRQRLASMKCSIDCAPPRRFPHLERNQKKEQLMEERYAEIEKDNRLLLERMSYILKCKGMDCYATPHMKLAHSLTRDERRRDMDRITRDNQLLLRRIQQAEPTYDHLAFAEDARRHEEYLRNICELPVAIGLPRASQGKRSSGRMG</sequence>
<proteinExistence type="inferred from homology"/>
<reference evidence="3" key="1">
    <citation type="submission" date="2021-01" db="EMBL/GenBank/DDBJ databases">
        <authorList>
            <person name="Corre E."/>
            <person name="Pelletier E."/>
            <person name="Niang G."/>
            <person name="Scheremetjew M."/>
            <person name="Finn R."/>
            <person name="Kale V."/>
            <person name="Holt S."/>
            <person name="Cochrane G."/>
            <person name="Meng A."/>
            <person name="Brown T."/>
            <person name="Cohen L."/>
        </authorList>
    </citation>
    <scope>NUCLEOTIDE SEQUENCE</scope>
    <source>
        <strain evidence="3">CCMP1243</strain>
    </source>
</reference>
<protein>
    <submittedName>
        <fullName evidence="3">Uncharacterized protein</fullName>
    </submittedName>
</protein>
<evidence type="ECO:0000256" key="1">
    <source>
        <dbReference type="ARBA" id="ARBA00008315"/>
    </source>
</evidence>
<name>A0A7S2WX22_9STRA</name>
<feature type="coiled-coil region" evidence="2">
    <location>
        <begin position="49"/>
        <end position="76"/>
    </location>
</feature>
<gene>
    <name evidence="3" type="ORF">RMAR1173_LOCUS21837</name>
</gene>
<dbReference type="EMBL" id="HBHJ01032950">
    <property type="protein sequence ID" value="CAD9710843.1"/>
    <property type="molecule type" value="Transcribed_RNA"/>
</dbReference>
<dbReference type="PANTHER" id="PTHR33768:SF3">
    <property type="entry name" value="MIP11318P"/>
    <property type="match status" value="1"/>
</dbReference>
<keyword evidence="2" id="KW-0175">Coiled coil</keyword>
<organism evidence="3">
    <name type="scientific">Rhizochromulina marina</name>
    <dbReference type="NCBI Taxonomy" id="1034831"/>
    <lineage>
        <taxon>Eukaryota</taxon>
        <taxon>Sar</taxon>
        <taxon>Stramenopiles</taxon>
        <taxon>Ochrophyta</taxon>
        <taxon>Dictyochophyceae</taxon>
        <taxon>Rhizochromulinales</taxon>
        <taxon>Rhizochromulina</taxon>
    </lineage>
</organism>
<accession>A0A7S2WX22</accession>
<evidence type="ECO:0000256" key="2">
    <source>
        <dbReference type="SAM" id="Coils"/>
    </source>
</evidence>
<evidence type="ECO:0000313" key="3">
    <source>
        <dbReference type="EMBL" id="CAD9710843.1"/>
    </source>
</evidence>
<comment type="similarity">
    <text evidence="1">Belongs to the CFAP97 family.</text>
</comment>
<dbReference type="InterPro" id="IPR038792">
    <property type="entry name" value="CFAP97D1/2"/>
</dbReference>